<feature type="region of interest" description="Disordered" evidence="1">
    <location>
        <begin position="48"/>
        <end position="69"/>
    </location>
</feature>
<sequence>MTTNSFGSALPRFDFPRQPAAPKLTAQAARAFPTVAIVATAGRLLAHDVNENEPNRPAAGPPRPCEAHAGFNLHKNYPRRIQDTSKIDVPNPNSIIDKAIPKTGELAELVSKLYTDVLNEDLDACRDCAVTALNMPVFIL</sequence>
<dbReference type="EMBL" id="MRDB01000016">
    <property type="protein sequence ID" value="RKL41376.1"/>
    <property type="molecule type" value="Genomic_DNA"/>
</dbReference>
<proteinExistence type="predicted"/>
<accession>A0A420TIP1</accession>
<evidence type="ECO:0000313" key="2">
    <source>
        <dbReference type="EMBL" id="RKL41376.1"/>
    </source>
</evidence>
<dbReference type="AlphaFoldDB" id="A0A420TIP1"/>
<comment type="caution">
    <text evidence="2">The sequence shown here is derived from an EMBL/GenBank/DDBJ whole genome shotgun (WGS) entry which is preliminary data.</text>
</comment>
<dbReference type="Proteomes" id="UP000283569">
    <property type="component" value="Unassembled WGS sequence"/>
</dbReference>
<name>A0A420TIP1_GIBIN</name>
<protein>
    <submittedName>
        <fullName evidence="2">Uncharacterized protein</fullName>
    </submittedName>
</protein>
<gene>
    <name evidence="2" type="ORF">BFJ72_g5803</name>
</gene>
<reference evidence="2 3" key="1">
    <citation type="journal article" date="2018" name="Sci. Rep.">
        <title>Characterisation of pathogen-specific regions and novel effector candidates in Fusarium oxysporum f. sp. cepae.</title>
        <authorList>
            <person name="Armitage A.D."/>
            <person name="Taylor A."/>
            <person name="Sobczyk M.K."/>
            <person name="Baxter L."/>
            <person name="Greenfield B.P."/>
            <person name="Bates H.J."/>
            <person name="Wilson F."/>
            <person name="Jackson A.C."/>
            <person name="Ott S."/>
            <person name="Harrison R.J."/>
            <person name="Clarkson J.P."/>
        </authorList>
    </citation>
    <scope>NUCLEOTIDE SEQUENCE [LARGE SCALE GENOMIC DNA]</scope>
    <source>
        <strain evidence="2 3">Fp_A8</strain>
    </source>
</reference>
<evidence type="ECO:0000313" key="3">
    <source>
        <dbReference type="Proteomes" id="UP000283569"/>
    </source>
</evidence>
<organism evidence="2 3">
    <name type="scientific">Gibberella intermedia</name>
    <name type="common">Bulb rot disease fungus</name>
    <name type="synonym">Fusarium proliferatum</name>
    <dbReference type="NCBI Taxonomy" id="948311"/>
    <lineage>
        <taxon>Eukaryota</taxon>
        <taxon>Fungi</taxon>
        <taxon>Dikarya</taxon>
        <taxon>Ascomycota</taxon>
        <taxon>Pezizomycotina</taxon>
        <taxon>Sordariomycetes</taxon>
        <taxon>Hypocreomycetidae</taxon>
        <taxon>Hypocreales</taxon>
        <taxon>Nectriaceae</taxon>
        <taxon>Fusarium</taxon>
        <taxon>Fusarium fujikuroi species complex</taxon>
    </lineage>
</organism>
<evidence type="ECO:0000256" key="1">
    <source>
        <dbReference type="SAM" id="MobiDB-lite"/>
    </source>
</evidence>